<keyword evidence="5" id="KW-0407">Ion channel</keyword>
<organism evidence="7 8">
    <name type="scientific">Rhodanobacter aciditrophus</name>
    <dbReference type="NCBI Taxonomy" id="1623218"/>
    <lineage>
        <taxon>Bacteria</taxon>
        <taxon>Pseudomonadati</taxon>
        <taxon>Pseudomonadota</taxon>
        <taxon>Gammaproteobacteria</taxon>
        <taxon>Lysobacterales</taxon>
        <taxon>Rhodanobacteraceae</taxon>
        <taxon>Rhodanobacter</taxon>
    </lineage>
</organism>
<comment type="subunit">
    <text evidence="5">Homoheptamer.</text>
</comment>
<comment type="caution">
    <text evidence="7">The sequence shown here is derived from an EMBL/GenBank/DDBJ whole genome shotgun (WGS) entry which is preliminary data.</text>
</comment>
<accession>A0ABW4B2D7</accession>
<keyword evidence="5" id="KW-1003">Cell membrane</keyword>
<keyword evidence="4 5" id="KW-0472">Membrane</keyword>
<dbReference type="InterPro" id="IPR045275">
    <property type="entry name" value="MscS_archaea/bacteria_type"/>
</dbReference>
<evidence type="ECO:0000256" key="1">
    <source>
        <dbReference type="ARBA" id="ARBA00004370"/>
    </source>
</evidence>
<dbReference type="PANTHER" id="PTHR30221">
    <property type="entry name" value="SMALL-CONDUCTANCE MECHANOSENSITIVE CHANNEL"/>
    <property type="match status" value="1"/>
</dbReference>
<keyword evidence="3 5" id="KW-1133">Transmembrane helix</keyword>
<dbReference type="RefSeq" id="WP_377368002.1">
    <property type="nucleotide sequence ID" value="NZ_JBHTMN010000013.1"/>
</dbReference>
<dbReference type="InterPro" id="IPR010920">
    <property type="entry name" value="LSM_dom_sf"/>
</dbReference>
<feature type="transmembrane region" description="Helical" evidence="5">
    <location>
        <begin position="47"/>
        <end position="67"/>
    </location>
</feature>
<proteinExistence type="inferred from homology"/>
<sequence>MLVQFGLVLLLILGYIIVTRIVSSTIQAIGVRRSANELRVSVVTKMLNLGLTAVFILLLCVVLGVGYGQLAVFFSSVFAVVGVALFAQWSILSNITASLIIFFSFPYRVGDWIKVVDKDEEVLGQIHEISTFHVIITRLSGDTVTYPNSLILQKAVICYHDKSEAERHSNLVEKAEPEGETSKN</sequence>
<evidence type="ECO:0000259" key="6">
    <source>
        <dbReference type="Pfam" id="PF00924"/>
    </source>
</evidence>
<evidence type="ECO:0000256" key="2">
    <source>
        <dbReference type="ARBA" id="ARBA00022692"/>
    </source>
</evidence>
<protein>
    <recommendedName>
        <fullName evidence="5">Small-conductance mechanosensitive channel</fullName>
    </recommendedName>
</protein>
<dbReference type="Proteomes" id="UP001597059">
    <property type="component" value="Unassembled WGS sequence"/>
</dbReference>
<reference evidence="8" key="1">
    <citation type="journal article" date="2019" name="Int. J. Syst. Evol. Microbiol.">
        <title>The Global Catalogue of Microorganisms (GCM) 10K type strain sequencing project: providing services to taxonomists for standard genome sequencing and annotation.</title>
        <authorList>
            <consortium name="The Broad Institute Genomics Platform"/>
            <consortium name="The Broad Institute Genome Sequencing Center for Infectious Disease"/>
            <person name="Wu L."/>
            <person name="Ma J."/>
        </authorList>
    </citation>
    <scope>NUCLEOTIDE SEQUENCE [LARGE SCALE GENOMIC DNA]</scope>
    <source>
        <strain evidence="8">JCM 30774</strain>
    </source>
</reference>
<gene>
    <name evidence="7" type="ORF">ACFQ45_12000</name>
</gene>
<name>A0ABW4B2D7_9GAMM</name>
<feature type="transmembrane region" description="Helical" evidence="5">
    <location>
        <begin position="73"/>
        <end position="105"/>
    </location>
</feature>
<comment type="function">
    <text evidence="5">Mechanosensitive channel that participates in the regulation of osmotic pressure changes within the cell, opening in response to stretch forces in the membrane lipid bilayer, without the need for other proteins. Contributes to normal resistance to hypoosmotic shock. Forms an ion channel of 1.0 nanosiemens conductance with a slight preference for anions.</text>
</comment>
<dbReference type="InterPro" id="IPR023408">
    <property type="entry name" value="MscS_beta-dom_sf"/>
</dbReference>
<dbReference type="InterPro" id="IPR006685">
    <property type="entry name" value="MscS_channel_2nd"/>
</dbReference>
<evidence type="ECO:0000313" key="8">
    <source>
        <dbReference type="Proteomes" id="UP001597059"/>
    </source>
</evidence>
<keyword evidence="5" id="KW-0813">Transport</keyword>
<feature type="transmembrane region" description="Helical" evidence="5">
    <location>
        <begin position="6"/>
        <end position="26"/>
    </location>
</feature>
<feature type="domain" description="Mechanosensitive ion channel MscS" evidence="6">
    <location>
        <begin position="91"/>
        <end position="157"/>
    </location>
</feature>
<evidence type="ECO:0000313" key="7">
    <source>
        <dbReference type="EMBL" id="MFD1384096.1"/>
    </source>
</evidence>
<evidence type="ECO:0000256" key="4">
    <source>
        <dbReference type="ARBA" id="ARBA00023136"/>
    </source>
</evidence>
<dbReference type="Pfam" id="PF00924">
    <property type="entry name" value="MS_channel_2nd"/>
    <property type="match status" value="1"/>
</dbReference>
<keyword evidence="5" id="KW-0997">Cell inner membrane</keyword>
<comment type="caution">
    <text evidence="5">Lacks conserved residue(s) required for the propagation of feature annotation.</text>
</comment>
<keyword evidence="2 5" id="KW-0812">Transmembrane</keyword>
<keyword evidence="8" id="KW-1185">Reference proteome</keyword>
<keyword evidence="5" id="KW-0406">Ion transport</keyword>
<comment type="similarity">
    <text evidence="5">Belongs to the MscS (TC 1.A.23) family.</text>
</comment>
<evidence type="ECO:0000256" key="3">
    <source>
        <dbReference type="ARBA" id="ARBA00022989"/>
    </source>
</evidence>
<dbReference type="Gene3D" id="2.30.30.60">
    <property type="match status" value="1"/>
</dbReference>
<comment type="subcellular location">
    <subcellularLocation>
        <location evidence="5">Cell inner membrane</location>
        <topology evidence="5">Multi-pass membrane protein</topology>
    </subcellularLocation>
    <subcellularLocation>
        <location evidence="1">Membrane</location>
    </subcellularLocation>
</comment>
<dbReference type="EMBL" id="JBHTMN010000013">
    <property type="protein sequence ID" value="MFD1384096.1"/>
    <property type="molecule type" value="Genomic_DNA"/>
</dbReference>
<dbReference type="SUPFAM" id="SSF50182">
    <property type="entry name" value="Sm-like ribonucleoproteins"/>
    <property type="match status" value="1"/>
</dbReference>
<evidence type="ECO:0000256" key="5">
    <source>
        <dbReference type="RuleBase" id="RU369025"/>
    </source>
</evidence>
<dbReference type="PANTHER" id="PTHR30221:SF8">
    <property type="entry name" value="SMALL-CONDUCTANCE MECHANOSENSITIVE CHANNEL"/>
    <property type="match status" value="1"/>
</dbReference>